<feature type="domain" description="Soluble ligand binding" evidence="6">
    <location>
        <begin position="436"/>
        <end position="482"/>
    </location>
</feature>
<feature type="domain" description="Polysaccharide export protein N-terminal" evidence="5">
    <location>
        <begin position="271"/>
        <end position="345"/>
    </location>
</feature>
<dbReference type="OrthoDB" id="9815244at2"/>
<dbReference type="InterPro" id="IPR019554">
    <property type="entry name" value="Soluble_ligand-bd"/>
</dbReference>
<dbReference type="STRING" id="338966.Ppro_3403"/>
<dbReference type="Gene3D" id="3.10.560.10">
    <property type="entry name" value="Outer membrane lipoprotein wza domain like"/>
    <property type="match status" value="5"/>
</dbReference>
<evidence type="ECO:0000256" key="3">
    <source>
        <dbReference type="SAM" id="MobiDB-lite"/>
    </source>
</evidence>
<evidence type="ECO:0000256" key="2">
    <source>
        <dbReference type="SAM" id="Coils"/>
    </source>
</evidence>
<name>A1AUH5_PELPD</name>
<keyword evidence="2" id="KW-0175">Coiled coil</keyword>
<keyword evidence="1 4" id="KW-0732">Signal</keyword>
<dbReference type="eggNOG" id="COG1596">
    <property type="taxonomic scope" value="Bacteria"/>
</dbReference>
<dbReference type="KEGG" id="ppd:Ppro_3403"/>
<feature type="domain" description="Soluble ligand binding" evidence="6">
    <location>
        <begin position="716"/>
        <end position="761"/>
    </location>
</feature>
<feature type="domain" description="Soluble ligand binding" evidence="6">
    <location>
        <begin position="352"/>
        <end position="397"/>
    </location>
</feature>
<sequence>MNRYLIVLLLLLSGSLPVLAAGIQSTTQYPAQYSAGYSTKTSTQTSSQYFGQSSGQSAAQSPSPLGSASSTPTFPQQVPGVLTPPSTPQPAGSGAPQNGTAVPGGEQNGRAMLNGAPSRPEDLLSDADRARLLEYRQMTEDERGKVSKFCMMTDFERMVMEKYCRMTENEKADDPDFARLSDAERARVMEYSRITEIEKSRYDRYCSIVDLETVSSNEREDVSEIERAISDPRSDDELFRPQPLKMKRLEQFGYNFFRPDASAFSSLTDVPVGDDYLVGPGDRIILQLWGSIDGVHELEVNRSGEVLLPRVGAVKVWGVPFGGLHELFRRSLATIFKDFQLNVNMGKLRMMKVYIVGEVRSPGDYNLSSLSTVISALTAAGGPTKNGSLRNIQIRRVGKLPQSVDLYDFFLRGDRNCDVRLQPGDTIYVPVLRKVAAIGGNVRRPAIFELKDEKRLTDLLRLAAGISVTGSLQRIQIAGINAHDNRQVRDFNIDPRKGDKQFTEITDSIGIRHMDSVRIFSINSVLRGQVRVEGYALHPGDYALAKGMRVKDLFGPEDVLPETYRDVAVITRMLPPDYLQEKISINLGQALAGEPDHNLELKEFDRITLFSRWDMEEMPMARISGEVQKPGSYRVYERMSLRDLIFNAGNIKKSAYLKSAEISRSIVDKEGVRAQIIDVDLEEALKGNPAHNVLIEKMDEVIIRRIPNWVDETGRYVTLRGEVMFPGVYPVLKGETLSSVIRRAGGYTDRAYLKGAKFTRKSVAEIQQKKMDEILAKTEDSVAKKQAELASTASSKEELAATQAALDGLQKNIQRLKKEKAEGRVSIALAPLDKLQKSGYDLELLGGDNLEIPQSTGTVMVYGEVFSPTNLVQRPGKDVAYYLRKAGGPTSNANEDEIYVIKVDGTVVSRAQSGSGISWDEDARSWSFGGFKSTPLDAGDTIVVPQEMDRIAWTREIKDIATILGQVALMVGVVAGM</sequence>
<keyword evidence="8" id="KW-1185">Reference proteome</keyword>
<evidence type="ECO:0000313" key="8">
    <source>
        <dbReference type="Proteomes" id="UP000006732"/>
    </source>
</evidence>
<feature type="region of interest" description="Disordered" evidence="3">
    <location>
        <begin position="43"/>
        <end position="122"/>
    </location>
</feature>
<dbReference type="InterPro" id="IPR003715">
    <property type="entry name" value="Poly_export_N"/>
</dbReference>
<feature type="signal peptide" evidence="4">
    <location>
        <begin position="1"/>
        <end position="20"/>
    </location>
</feature>
<feature type="domain" description="Soluble ligand binding" evidence="6">
    <location>
        <begin position="621"/>
        <end position="667"/>
    </location>
</feature>
<feature type="compositionally biased region" description="Low complexity" evidence="3">
    <location>
        <begin position="43"/>
        <end position="64"/>
    </location>
</feature>
<evidence type="ECO:0000313" key="7">
    <source>
        <dbReference type="EMBL" id="ABL00996.1"/>
    </source>
</evidence>
<feature type="chain" id="PRO_5002631903" evidence="4">
    <location>
        <begin position="21"/>
        <end position="977"/>
    </location>
</feature>
<feature type="compositionally biased region" description="Polar residues" evidence="3">
    <location>
        <begin position="66"/>
        <end position="76"/>
    </location>
</feature>
<dbReference type="PANTHER" id="PTHR33619">
    <property type="entry name" value="POLYSACCHARIDE EXPORT PROTEIN GFCE-RELATED"/>
    <property type="match status" value="1"/>
</dbReference>
<dbReference type="AlphaFoldDB" id="A1AUH5"/>
<dbReference type="HOGENOM" id="CLU_011447_0_1_7"/>
<dbReference type="InterPro" id="IPR049712">
    <property type="entry name" value="Poly_export"/>
</dbReference>
<evidence type="ECO:0000256" key="4">
    <source>
        <dbReference type="SAM" id="SignalP"/>
    </source>
</evidence>
<protein>
    <submittedName>
        <fullName evidence="7">Polysaccharide export protein</fullName>
    </submittedName>
</protein>
<dbReference type="Pfam" id="PF10531">
    <property type="entry name" value="SLBB"/>
    <property type="match status" value="5"/>
</dbReference>
<dbReference type="Pfam" id="PF02563">
    <property type="entry name" value="Poly_export"/>
    <property type="match status" value="1"/>
</dbReference>
<gene>
    <name evidence="7" type="ordered locus">Ppro_3403</name>
</gene>
<dbReference type="Proteomes" id="UP000006732">
    <property type="component" value="Chromosome"/>
</dbReference>
<organism evidence="7 8">
    <name type="scientific">Pelobacter propionicus (strain DSM 2379 / NBRC 103807 / OttBd1)</name>
    <dbReference type="NCBI Taxonomy" id="338966"/>
    <lineage>
        <taxon>Bacteria</taxon>
        <taxon>Pseudomonadati</taxon>
        <taxon>Thermodesulfobacteriota</taxon>
        <taxon>Desulfuromonadia</taxon>
        <taxon>Desulfuromonadales</taxon>
        <taxon>Desulfuromonadaceae</taxon>
        <taxon>Pelobacter</taxon>
    </lineage>
</organism>
<proteinExistence type="predicted"/>
<dbReference type="Gene3D" id="3.30.1950.10">
    <property type="entry name" value="wza like domain"/>
    <property type="match status" value="1"/>
</dbReference>
<dbReference type="EMBL" id="CP000482">
    <property type="protein sequence ID" value="ABL00996.1"/>
    <property type="molecule type" value="Genomic_DNA"/>
</dbReference>
<dbReference type="GO" id="GO:0015159">
    <property type="term" value="F:polysaccharide transmembrane transporter activity"/>
    <property type="evidence" value="ECO:0007669"/>
    <property type="project" value="InterPro"/>
</dbReference>
<evidence type="ECO:0000259" key="6">
    <source>
        <dbReference type="Pfam" id="PF10531"/>
    </source>
</evidence>
<evidence type="ECO:0000256" key="1">
    <source>
        <dbReference type="ARBA" id="ARBA00022729"/>
    </source>
</evidence>
<reference evidence="7 8" key="1">
    <citation type="submission" date="2006-10" db="EMBL/GenBank/DDBJ databases">
        <title>Complete sequence of chromosome of Pelobacter propionicus DSM 2379.</title>
        <authorList>
            <consortium name="US DOE Joint Genome Institute"/>
            <person name="Copeland A."/>
            <person name="Lucas S."/>
            <person name="Lapidus A."/>
            <person name="Barry K."/>
            <person name="Detter J.C."/>
            <person name="Glavina del Rio T."/>
            <person name="Hammon N."/>
            <person name="Israni S."/>
            <person name="Dalin E."/>
            <person name="Tice H."/>
            <person name="Pitluck S."/>
            <person name="Saunders E."/>
            <person name="Brettin T."/>
            <person name="Bruce D."/>
            <person name="Han C."/>
            <person name="Tapia R."/>
            <person name="Schmutz J."/>
            <person name="Larimer F."/>
            <person name="Land M."/>
            <person name="Hauser L."/>
            <person name="Kyrpides N."/>
            <person name="Kim E."/>
            <person name="Lovley D."/>
            <person name="Richardson P."/>
        </authorList>
    </citation>
    <scope>NUCLEOTIDE SEQUENCE [LARGE SCALE GENOMIC DNA]</scope>
    <source>
        <strain evidence="8">DSM 2379 / NBRC 103807 / OttBd1</strain>
    </source>
</reference>
<dbReference type="PANTHER" id="PTHR33619:SF3">
    <property type="entry name" value="POLYSACCHARIDE EXPORT PROTEIN GFCE-RELATED"/>
    <property type="match status" value="1"/>
</dbReference>
<evidence type="ECO:0000259" key="5">
    <source>
        <dbReference type="Pfam" id="PF02563"/>
    </source>
</evidence>
<feature type="domain" description="Soluble ligand binding" evidence="6">
    <location>
        <begin position="859"/>
        <end position="908"/>
    </location>
</feature>
<accession>A1AUH5</accession>
<dbReference type="RefSeq" id="WP_011737212.1">
    <property type="nucleotide sequence ID" value="NC_008609.1"/>
</dbReference>
<feature type="coiled-coil region" evidence="2">
    <location>
        <begin position="799"/>
        <end position="826"/>
    </location>
</feature>